<dbReference type="AlphaFoldDB" id="A0A1Q2SRM7"/>
<reference evidence="1" key="1">
    <citation type="journal article" date="2017" name="J. Biosci. Bioeng.">
        <title>Identification and characterization of lbpA, an indigoidine biosynthetic gene in the ?-butyrolactone signaling system of Streptomyces lavendulae FRI-5.</title>
        <authorList>
            <person name="Pait I.G.U."/>
            <person name="Kitani S."/>
            <person name="Kurniawan Y.N."/>
            <person name="Asa M."/>
            <person name="Iwai T."/>
            <person name="Ikeda H."/>
            <person name="Nihira T."/>
        </authorList>
    </citation>
    <scope>NUCLEOTIDE SEQUENCE</scope>
    <source>
        <strain evidence="1">FRI-5</strain>
    </source>
</reference>
<organism evidence="1">
    <name type="scientific">Streptomyces lavendulae</name>
    <dbReference type="NCBI Taxonomy" id="1914"/>
    <lineage>
        <taxon>Bacteria</taxon>
        <taxon>Bacillati</taxon>
        <taxon>Actinomycetota</taxon>
        <taxon>Actinomycetes</taxon>
        <taxon>Kitasatosporales</taxon>
        <taxon>Streptomycetaceae</taxon>
        <taxon>Streptomyces</taxon>
    </lineage>
</organism>
<accession>A0A1Q2SRM7</accession>
<proteinExistence type="predicted"/>
<dbReference type="EMBL" id="LC209815">
    <property type="protein sequence ID" value="BAW81985.1"/>
    <property type="molecule type" value="Genomic_DNA"/>
</dbReference>
<evidence type="ECO:0000313" key="1">
    <source>
        <dbReference type="EMBL" id="BAW81985.1"/>
    </source>
</evidence>
<protein>
    <submittedName>
        <fullName evidence="1">Uncharacterized protein</fullName>
    </submittedName>
</protein>
<sequence length="160" mass="16938">MITHSETVIPAGGSEDLLRYALIPVHGYGIAVATVARMLDDGTTGRARVLPPGTALPYGAHPIVLAETTVYGVSCVEAVLRGWGTHLPKPWLVLVSDAPARPVADVRYAVRALGARLAGVATVPYLPVLRAVKEPDEALEFKDVQAAAGKLRRALEGNNR</sequence>
<name>A0A1Q2SRM7_STRLA</name>
<gene>
    <name evidence="1" type="primary">orf14</name>
</gene>